<reference evidence="1 2" key="1">
    <citation type="submission" date="2018-06" db="EMBL/GenBank/DDBJ databases">
        <authorList>
            <consortium name="Pathogen Informatics"/>
            <person name="Doyle S."/>
        </authorList>
    </citation>
    <scope>NUCLEOTIDE SEQUENCE [LARGE SCALE GENOMIC DNA]</scope>
    <source>
        <strain evidence="1 2">NCTC12264</strain>
    </source>
</reference>
<name>A0A381EHW9_CAMUP</name>
<accession>A0A381EHW9</accession>
<gene>
    <name evidence="1" type="ORF">NCTC12264_00741</name>
</gene>
<evidence type="ECO:0000313" key="2">
    <source>
        <dbReference type="Proteomes" id="UP000254161"/>
    </source>
</evidence>
<proteinExistence type="predicted"/>
<dbReference type="AlphaFoldDB" id="A0A381EHW9"/>
<dbReference type="RefSeq" id="WP_257400731.1">
    <property type="nucleotide sequence ID" value="NZ_JANKIR010000002.1"/>
</dbReference>
<evidence type="ECO:0000313" key="1">
    <source>
        <dbReference type="EMBL" id="SUX26513.1"/>
    </source>
</evidence>
<protein>
    <submittedName>
        <fullName evidence="1">Methyl-accepting chemotaxis protein</fullName>
    </submittedName>
</protein>
<sequence length="57" mass="6291">MNSAIQIASTEDVANKATQHKIAEKCKTAEIASLRLFEVFKTMIAESHQAQTQQTQA</sequence>
<organism evidence="1 2">
    <name type="scientific">Campylobacter upsaliensis</name>
    <dbReference type="NCBI Taxonomy" id="28080"/>
    <lineage>
        <taxon>Bacteria</taxon>
        <taxon>Pseudomonadati</taxon>
        <taxon>Campylobacterota</taxon>
        <taxon>Epsilonproteobacteria</taxon>
        <taxon>Campylobacterales</taxon>
        <taxon>Campylobacteraceae</taxon>
        <taxon>Campylobacter</taxon>
    </lineage>
</organism>
<dbReference type="Proteomes" id="UP000254161">
    <property type="component" value="Unassembled WGS sequence"/>
</dbReference>
<dbReference type="EMBL" id="UFUZ01000001">
    <property type="protein sequence ID" value="SUX26513.1"/>
    <property type="molecule type" value="Genomic_DNA"/>
</dbReference>